<evidence type="ECO:0000313" key="2">
    <source>
        <dbReference type="Proteomes" id="UP000283786"/>
    </source>
</evidence>
<reference evidence="1 2" key="1">
    <citation type="submission" date="2020-08" db="EMBL/GenBank/DDBJ databases">
        <title>Genome sequence of Rhodobacteraceae bacterium Lw-13e.</title>
        <authorList>
            <person name="Poehlein A."/>
            <person name="Wolter L."/>
            <person name="Daniel R."/>
            <person name="Brinkhoff T."/>
        </authorList>
    </citation>
    <scope>NUCLEOTIDE SEQUENCE [LARGE SCALE GENOMIC DNA]</scope>
    <source>
        <strain evidence="1 2">Lw-13e</strain>
    </source>
</reference>
<organism evidence="1 2">
    <name type="scientific">Pseudooceanicola algae</name>
    <dbReference type="NCBI Taxonomy" id="1537215"/>
    <lineage>
        <taxon>Bacteria</taxon>
        <taxon>Pseudomonadati</taxon>
        <taxon>Pseudomonadota</taxon>
        <taxon>Alphaproteobacteria</taxon>
        <taxon>Rhodobacterales</taxon>
        <taxon>Paracoccaceae</taxon>
        <taxon>Pseudooceanicola</taxon>
    </lineage>
</organism>
<sequence length="71" mass="7674">MEWLIWTGTLVSLIGLTSLFWSIIKVAQAKRAQLDDAALREAIRRAMPFNMGGLALSVLGLMAVMVGISLG</sequence>
<protein>
    <submittedName>
        <fullName evidence="1">Uncharacterized protein</fullName>
    </submittedName>
</protein>
<keyword evidence="2" id="KW-1185">Reference proteome</keyword>
<dbReference type="KEGG" id="palw:PSAL_003150"/>
<name>A0A418SKA6_9RHOB</name>
<gene>
    <name evidence="1" type="ORF">PSAL_003150</name>
</gene>
<dbReference type="Proteomes" id="UP000283786">
    <property type="component" value="Chromosome"/>
</dbReference>
<accession>A0A418SKA6</accession>
<dbReference type="AlphaFoldDB" id="A0A418SKA6"/>
<dbReference type="EMBL" id="CP060436">
    <property type="protein sequence ID" value="QPM89105.1"/>
    <property type="molecule type" value="Genomic_DNA"/>
</dbReference>
<dbReference type="RefSeq" id="WP_119837986.1">
    <property type="nucleotide sequence ID" value="NZ_CP060436.1"/>
</dbReference>
<proteinExistence type="predicted"/>
<dbReference type="OrthoDB" id="7875737at2"/>
<evidence type="ECO:0000313" key="1">
    <source>
        <dbReference type="EMBL" id="QPM89105.1"/>
    </source>
</evidence>